<reference evidence="4" key="1">
    <citation type="submission" date="2025-08" db="UniProtKB">
        <authorList>
            <consortium name="RefSeq"/>
        </authorList>
    </citation>
    <scope>IDENTIFICATION</scope>
</reference>
<feature type="region of interest" description="Disordered" evidence="1">
    <location>
        <begin position="50"/>
        <end position="210"/>
    </location>
</feature>
<dbReference type="KEGG" id="ccin:107273709"/>
<organism evidence="3 4">
    <name type="scientific">Cephus cinctus</name>
    <name type="common">Wheat stem sawfly</name>
    <dbReference type="NCBI Taxonomy" id="211228"/>
    <lineage>
        <taxon>Eukaryota</taxon>
        <taxon>Metazoa</taxon>
        <taxon>Ecdysozoa</taxon>
        <taxon>Arthropoda</taxon>
        <taxon>Hexapoda</taxon>
        <taxon>Insecta</taxon>
        <taxon>Pterygota</taxon>
        <taxon>Neoptera</taxon>
        <taxon>Endopterygota</taxon>
        <taxon>Hymenoptera</taxon>
        <taxon>Cephoidea</taxon>
        <taxon>Cephidae</taxon>
        <taxon>Cephus</taxon>
    </lineage>
</organism>
<dbReference type="AlphaFoldDB" id="A0AAJ7FTL1"/>
<dbReference type="InterPro" id="IPR016024">
    <property type="entry name" value="ARM-type_fold"/>
</dbReference>
<dbReference type="GO" id="GO:0008356">
    <property type="term" value="P:asymmetric cell division"/>
    <property type="evidence" value="ECO:0007669"/>
    <property type="project" value="InterPro"/>
</dbReference>
<dbReference type="PANTHER" id="PTHR21386:SF0">
    <property type="entry name" value="PROTEIN INSCUTEABLE HOMOLOG"/>
    <property type="match status" value="1"/>
</dbReference>
<dbReference type="InterPro" id="IPR011989">
    <property type="entry name" value="ARM-like"/>
</dbReference>
<evidence type="ECO:0000313" key="4">
    <source>
        <dbReference type="RefSeq" id="XP_015607662.1"/>
    </source>
</evidence>
<feature type="compositionally biased region" description="Polar residues" evidence="1">
    <location>
        <begin position="103"/>
        <end position="113"/>
    </location>
</feature>
<name>A0AAJ7FTL1_CEPCN</name>
<dbReference type="GO" id="GO:0000132">
    <property type="term" value="P:establishment of mitotic spindle orientation"/>
    <property type="evidence" value="ECO:0007669"/>
    <property type="project" value="TreeGrafter"/>
</dbReference>
<proteinExistence type="predicted"/>
<feature type="compositionally biased region" description="Polar residues" evidence="1">
    <location>
        <begin position="199"/>
        <end position="209"/>
    </location>
</feature>
<dbReference type="SUPFAM" id="SSF48371">
    <property type="entry name" value="ARM repeat"/>
    <property type="match status" value="1"/>
</dbReference>
<dbReference type="GO" id="GO:0045176">
    <property type="term" value="P:apical protein localization"/>
    <property type="evidence" value="ECO:0007669"/>
    <property type="project" value="TreeGrafter"/>
</dbReference>
<gene>
    <name evidence="4" type="primary">LOC107273709</name>
</gene>
<protein>
    <submittedName>
        <fullName evidence="4">Protein inscuteable homolog</fullName>
    </submittedName>
</protein>
<evidence type="ECO:0000259" key="2">
    <source>
        <dbReference type="Pfam" id="PF19427"/>
    </source>
</evidence>
<accession>A0AAJ7FTL1</accession>
<dbReference type="GO" id="GO:0045179">
    <property type="term" value="C:apical cortex"/>
    <property type="evidence" value="ECO:0007669"/>
    <property type="project" value="TreeGrafter"/>
</dbReference>
<dbReference type="InterPro" id="IPR039921">
    <property type="entry name" value="Inscuteable"/>
</dbReference>
<sequence length="772" mass="84442">MSGFKRHQSKVFWSYMASQDVGQTPFPHRDVDQPRSLPSFYCNLNATADDGEESLRGYDSTDGLHRTGNITTIRIGEEDSKQQPDIRTPSPQMDKDMDGLPMSKTSSDETSCSGAVAQEPHEEVVSQDRSYSPNSHGHRSQDSGFSDSERSESPGICGNSTPRRRRTNRPRDRRRSKRVYPKRLESPWKDNEVPPHPAHTSTPKQSSLRIKNDSLACRIRPRLNPLCFNQTDDAGGRDTSGDISVSSLVEECLGEFLYAAEPPEDADVTGGIARSCDSSAGHSHEEDASTRVESLARTLEDTGSFRQLNAVRAWLGDLAMETEGECTATLQSKALPRRQLQEPLSEELQTRDLRLLTSSATAAATRLLVKAEKFDRHYELVVDKVTHLENAKSERELLRSIEEHAFRVLSELGAPPPRRIQPSSLRTIIAQLESLRNDVDKALDTRLDFYIERVVRGLEEAPREGGSAARGALAALTALGLAGSRAGSSIARCSGVRALLTSLLSAGRLSSDLRSASLRALASVCCCPTAIEWFARDGGPEILVDLLAAESSPETEKMEAAALVVQVTAPWIKAIGLPHLEPFKDTLVQSLTRLAENTSCGQTLLLAAAALHHLSKSRKCIAPILEHDTVRTLLKCVKKSAGGNVWLMEQVASLIGELARIPETRAHLARARASVALVCFLRMRPPGLEDAYQRLEVTAAAALTRLCVDPEIARQVVAVGGADCLPSYKKNHILDADDEEAGLLKYTKSLRMACKKAAKQIDFAKACDYSIG</sequence>
<dbReference type="Proteomes" id="UP000694920">
    <property type="component" value="Unplaced"/>
</dbReference>
<feature type="compositionally biased region" description="Basic and acidic residues" evidence="1">
    <location>
        <begin position="75"/>
        <end position="84"/>
    </location>
</feature>
<dbReference type="Pfam" id="PF19427">
    <property type="entry name" value="Insc_C"/>
    <property type="match status" value="1"/>
</dbReference>
<dbReference type="InterPro" id="IPR045789">
    <property type="entry name" value="Insc_C"/>
</dbReference>
<feature type="compositionally biased region" description="Basic and acidic residues" evidence="1">
    <location>
        <begin position="182"/>
        <end position="193"/>
    </location>
</feature>
<dbReference type="Gene3D" id="1.25.10.10">
    <property type="entry name" value="Leucine-rich Repeat Variant"/>
    <property type="match status" value="2"/>
</dbReference>
<feature type="domain" description="Protein inscuteable homologue C-terminal" evidence="2">
    <location>
        <begin position="428"/>
        <end position="719"/>
    </location>
</feature>
<keyword evidence="3" id="KW-1185">Reference proteome</keyword>
<feature type="compositionally biased region" description="Basic residues" evidence="1">
    <location>
        <begin position="162"/>
        <end position="181"/>
    </location>
</feature>
<evidence type="ECO:0000256" key="1">
    <source>
        <dbReference type="SAM" id="MobiDB-lite"/>
    </source>
</evidence>
<dbReference type="Gene3D" id="6.20.200.10">
    <property type="entry name" value="Inscuteable LGN-binding domain"/>
    <property type="match status" value="1"/>
</dbReference>
<dbReference type="PANTHER" id="PTHR21386">
    <property type="entry name" value="INSCUTEABLE"/>
    <property type="match status" value="1"/>
</dbReference>
<dbReference type="CTD" id="387755"/>
<dbReference type="RefSeq" id="XP_015607662.1">
    <property type="nucleotide sequence ID" value="XM_015752176.2"/>
</dbReference>
<dbReference type="InterPro" id="IPR038205">
    <property type="entry name" value="INSC_LBD_sf"/>
</dbReference>
<dbReference type="GeneID" id="107273709"/>
<dbReference type="GO" id="GO:0009786">
    <property type="term" value="P:regulation of asymmetric cell division"/>
    <property type="evidence" value="ECO:0007669"/>
    <property type="project" value="TreeGrafter"/>
</dbReference>
<evidence type="ECO:0000313" key="3">
    <source>
        <dbReference type="Proteomes" id="UP000694920"/>
    </source>
</evidence>
<dbReference type="GO" id="GO:0008093">
    <property type="term" value="F:cytoskeletal anchor activity"/>
    <property type="evidence" value="ECO:0007669"/>
    <property type="project" value="TreeGrafter"/>
</dbReference>